<evidence type="ECO:0008006" key="3">
    <source>
        <dbReference type="Google" id="ProtNLM"/>
    </source>
</evidence>
<dbReference type="PROSITE" id="PS51257">
    <property type="entry name" value="PROKAR_LIPOPROTEIN"/>
    <property type="match status" value="1"/>
</dbReference>
<organism evidence="1 2">
    <name type="scientific">Faecalibaculum rodentium</name>
    <dbReference type="NCBI Taxonomy" id="1702221"/>
    <lineage>
        <taxon>Bacteria</taxon>
        <taxon>Bacillati</taxon>
        <taxon>Bacillota</taxon>
        <taxon>Erysipelotrichia</taxon>
        <taxon>Erysipelotrichales</taxon>
        <taxon>Erysipelotrichaceae</taxon>
        <taxon>Faecalibaculum</taxon>
    </lineage>
</organism>
<dbReference type="AlphaFoldDB" id="A0A140DXA7"/>
<keyword evidence="2" id="KW-1185">Reference proteome</keyword>
<dbReference type="KEGG" id="fro:AALO17_21500"/>
<evidence type="ECO:0000313" key="2">
    <source>
        <dbReference type="Proteomes" id="UP000069771"/>
    </source>
</evidence>
<proteinExistence type="predicted"/>
<name>A0A140DXA7_9FIRM</name>
<accession>A0A140DXA7</accession>
<evidence type="ECO:0000313" key="1">
    <source>
        <dbReference type="EMBL" id="AMK55284.1"/>
    </source>
</evidence>
<protein>
    <recommendedName>
        <fullName evidence="3">DUF5105 domain-containing protein</fullName>
    </recommendedName>
</protein>
<reference evidence="1 2" key="1">
    <citation type="journal article" date="2016" name="Gut Pathog.">
        <title>Whole genome sequencing of "Faecalibaculum rodentium" ALO17, isolated from C57BL/6J laboratory mouse feces.</title>
        <authorList>
            <person name="Lim S."/>
            <person name="Chang D.H."/>
            <person name="Ahn S."/>
            <person name="Kim B.C."/>
        </authorList>
    </citation>
    <scope>NUCLEOTIDE SEQUENCE [LARGE SCALE GENOMIC DNA]</scope>
    <source>
        <strain evidence="1 2">Alo17</strain>
    </source>
</reference>
<sequence>MKRIIYLILGCLLLAGCQPVDEEAAKAPVTGFLNAIQEGDLEKAAQFESADMEGKDSLLEDTSEFDALLKDAGFGEAFDAQAAEFQKKETALAVQTYEIESVSGHGSTATVRTGITGIAVNELDPEAMMSDIEAGLTEDIRKYGEEHPEETDQDKILGDLGKLVFDRMYEQIAGRQPEDKVLNFKVVKEKDSDVWKIQSIEEAE</sequence>
<dbReference type="RefSeq" id="WP_067558753.1">
    <property type="nucleotide sequence ID" value="NZ_CANASY010000045.1"/>
</dbReference>
<dbReference type="GeneID" id="78478737"/>
<dbReference type="OrthoDB" id="2149782at2"/>
<dbReference type="EMBL" id="CP011391">
    <property type="protein sequence ID" value="AMK55284.1"/>
    <property type="molecule type" value="Genomic_DNA"/>
</dbReference>
<gene>
    <name evidence="1" type="ORF">AALO17_21500</name>
</gene>
<dbReference type="Proteomes" id="UP000069771">
    <property type="component" value="Chromosome"/>
</dbReference>